<evidence type="ECO:0000259" key="7">
    <source>
        <dbReference type="PROSITE" id="PS50110"/>
    </source>
</evidence>
<accession>A0A7C9TI32</accession>
<dbReference type="InterPro" id="IPR036890">
    <property type="entry name" value="HATPase_C_sf"/>
</dbReference>
<keyword evidence="5" id="KW-1133">Transmembrane helix</keyword>
<dbReference type="PROSITE" id="PS50110">
    <property type="entry name" value="RESPONSE_REGULATORY"/>
    <property type="match status" value="1"/>
</dbReference>
<dbReference type="CDD" id="cd00156">
    <property type="entry name" value="REC"/>
    <property type="match status" value="1"/>
</dbReference>
<evidence type="ECO:0000313" key="9">
    <source>
        <dbReference type="Proteomes" id="UP000484255"/>
    </source>
</evidence>
<keyword evidence="9" id="KW-1185">Reference proteome</keyword>
<dbReference type="InterPro" id="IPR001789">
    <property type="entry name" value="Sig_transdc_resp-reg_receiver"/>
</dbReference>
<dbReference type="SUPFAM" id="SSF55874">
    <property type="entry name" value="ATPase domain of HSP90 chaperone/DNA topoisomerase II/histidine kinase"/>
    <property type="match status" value="1"/>
</dbReference>
<dbReference type="EMBL" id="JAAGOH010000002">
    <property type="protein sequence ID" value="NDY89963.1"/>
    <property type="molecule type" value="Genomic_DNA"/>
</dbReference>
<evidence type="ECO:0000256" key="3">
    <source>
        <dbReference type="ARBA" id="ARBA00022553"/>
    </source>
</evidence>
<dbReference type="InterPro" id="IPR003594">
    <property type="entry name" value="HATPase_dom"/>
</dbReference>
<protein>
    <recommendedName>
        <fullName evidence="2">histidine kinase</fullName>
        <ecNumber evidence="2">2.7.13.3</ecNumber>
    </recommendedName>
</protein>
<evidence type="ECO:0000313" key="8">
    <source>
        <dbReference type="EMBL" id="NDY89963.1"/>
    </source>
</evidence>
<evidence type="ECO:0000256" key="2">
    <source>
        <dbReference type="ARBA" id="ARBA00012438"/>
    </source>
</evidence>
<dbReference type="EC" id="2.7.13.3" evidence="2"/>
<evidence type="ECO:0000256" key="5">
    <source>
        <dbReference type="SAM" id="Phobius"/>
    </source>
</evidence>
<feature type="modified residue" description="4-aspartylphosphate" evidence="4">
    <location>
        <position position="519"/>
    </location>
</feature>
<dbReference type="Gene3D" id="3.30.565.10">
    <property type="entry name" value="Histidine kinase-like ATPase, C-terminal domain"/>
    <property type="match status" value="1"/>
</dbReference>
<dbReference type="PRINTS" id="PR00344">
    <property type="entry name" value="BCTRLSENSOR"/>
</dbReference>
<keyword evidence="5" id="KW-0812">Transmembrane</keyword>
<dbReference type="RefSeq" id="WP_163455829.1">
    <property type="nucleotide sequence ID" value="NZ_JAAGOH010000002.1"/>
</dbReference>
<keyword evidence="3 4" id="KW-0597">Phosphoprotein</keyword>
<keyword evidence="5" id="KW-0472">Membrane</keyword>
<dbReference type="CDD" id="cd00082">
    <property type="entry name" value="HisKA"/>
    <property type="match status" value="1"/>
</dbReference>
<dbReference type="Gene3D" id="3.40.50.2300">
    <property type="match status" value="1"/>
</dbReference>
<dbReference type="InterPro" id="IPR005467">
    <property type="entry name" value="His_kinase_dom"/>
</dbReference>
<dbReference type="Pfam" id="PF00512">
    <property type="entry name" value="HisKA"/>
    <property type="match status" value="1"/>
</dbReference>
<dbReference type="Pfam" id="PF02518">
    <property type="entry name" value="HATPase_c"/>
    <property type="match status" value="1"/>
</dbReference>
<feature type="domain" description="Histidine kinase" evidence="6">
    <location>
        <begin position="231"/>
        <end position="445"/>
    </location>
</feature>
<dbReference type="PROSITE" id="PS50109">
    <property type="entry name" value="HIS_KIN"/>
    <property type="match status" value="1"/>
</dbReference>
<name>A0A7C9TI32_9BURK</name>
<dbReference type="GO" id="GO:0000155">
    <property type="term" value="F:phosphorelay sensor kinase activity"/>
    <property type="evidence" value="ECO:0007669"/>
    <property type="project" value="InterPro"/>
</dbReference>
<reference evidence="8 9" key="1">
    <citation type="submission" date="2020-02" db="EMBL/GenBank/DDBJ databases">
        <title>Ideonella bacterium strain TBM-1.</title>
        <authorList>
            <person name="Chen W.-M."/>
        </authorList>
    </citation>
    <scope>NUCLEOTIDE SEQUENCE [LARGE SCALE GENOMIC DNA]</scope>
    <source>
        <strain evidence="8 9">TBM-1</strain>
    </source>
</reference>
<evidence type="ECO:0000256" key="1">
    <source>
        <dbReference type="ARBA" id="ARBA00000085"/>
    </source>
</evidence>
<dbReference type="SUPFAM" id="SSF47384">
    <property type="entry name" value="Homodimeric domain of signal transducing histidine kinase"/>
    <property type="match status" value="1"/>
</dbReference>
<sequence length="600" mass="65191">MVQEILRRVHIPAVAQERLRETRLRMFIVQSRMGTTSAALAATFLGLLVAPSVGVGRFALWLMLLGVGFAVRGWVVRRLARRDTHNERDERWVTYSTVALALVVGMPAPMFMPQLDAELRALCTTVQVCWVVAGALILGLYWRAYQAYVGISFSLIAAGWILSAHWEIALPMTLLLLAASMVLVRFAQRLATMFEESVKIRYANEVLVGELTQALQDTEQAQQARSRFLAAASHDLLQPVHALMLLVGVLKDQRTPEAVEQTTRRLETTAGTVAAMFRGLFDQARLDAGAVAPQLTRVGVSALLRSIEDSNAPRCAAKGLALQVSCEPHLVVWADAGLLDRAVRNLVDNAIKYTPQGEVEVRAWGDEQRVHILVRDTGIGISQADQKLVCDPFFRGQEAKRSGVDGVGLGLAVAQQMVGLMDGTLALTSSCPGGTRITVSLQRALDGALVAEVPQPASPEQPALTGRRLLVVEDDVKVREALVLWLKGQGCQVCDAGCLADLLARCDPAHQAPDLVLSDQRLEPGPDGLTVIARLRERWPDLPAVLVSGESLSAEEVPEDVFFLQKPVSTPALLMVLKTMLDKGEEDERSDRIGGAPSPG</sequence>
<dbReference type="PANTHER" id="PTHR43547:SF2">
    <property type="entry name" value="HYBRID SIGNAL TRANSDUCTION HISTIDINE KINASE C"/>
    <property type="match status" value="1"/>
</dbReference>
<dbReference type="SMART" id="SM00387">
    <property type="entry name" value="HATPase_c"/>
    <property type="match status" value="1"/>
</dbReference>
<feature type="transmembrane region" description="Helical" evidence="5">
    <location>
        <begin position="59"/>
        <end position="80"/>
    </location>
</feature>
<dbReference type="InterPro" id="IPR004358">
    <property type="entry name" value="Sig_transdc_His_kin-like_C"/>
</dbReference>
<comment type="catalytic activity">
    <reaction evidence="1">
        <text>ATP + protein L-histidine = ADP + protein N-phospho-L-histidine.</text>
        <dbReference type="EC" id="2.7.13.3"/>
    </reaction>
</comment>
<gene>
    <name evidence="8" type="ORF">G3A44_02005</name>
</gene>
<feature type="transmembrane region" description="Helical" evidence="5">
    <location>
        <begin position="33"/>
        <end position="53"/>
    </location>
</feature>
<organism evidence="8 9">
    <name type="scientific">Ideonella livida</name>
    <dbReference type="NCBI Taxonomy" id="2707176"/>
    <lineage>
        <taxon>Bacteria</taxon>
        <taxon>Pseudomonadati</taxon>
        <taxon>Pseudomonadota</taxon>
        <taxon>Betaproteobacteria</taxon>
        <taxon>Burkholderiales</taxon>
        <taxon>Sphaerotilaceae</taxon>
        <taxon>Ideonella</taxon>
    </lineage>
</organism>
<dbReference type="SUPFAM" id="SSF52172">
    <property type="entry name" value="CheY-like"/>
    <property type="match status" value="1"/>
</dbReference>
<dbReference type="PANTHER" id="PTHR43547">
    <property type="entry name" value="TWO-COMPONENT HISTIDINE KINASE"/>
    <property type="match status" value="1"/>
</dbReference>
<dbReference type="InterPro" id="IPR003661">
    <property type="entry name" value="HisK_dim/P_dom"/>
</dbReference>
<dbReference type="InterPro" id="IPR011006">
    <property type="entry name" value="CheY-like_superfamily"/>
</dbReference>
<keyword evidence="8" id="KW-0418">Kinase</keyword>
<feature type="domain" description="Response regulatory" evidence="7">
    <location>
        <begin position="468"/>
        <end position="581"/>
    </location>
</feature>
<dbReference type="Pfam" id="PF00072">
    <property type="entry name" value="Response_reg"/>
    <property type="match status" value="1"/>
</dbReference>
<dbReference type="SMART" id="SM00388">
    <property type="entry name" value="HisKA"/>
    <property type="match status" value="1"/>
</dbReference>
<dbReference type="AlphaFoldDB" id="A0A7C9TI32"/>
<feature type="transmembrane region" description="Helical" evidence="5">
    <location>
        <begin position="92"/>
        <end position="113"/>
    </location>
</feature>
<evidence type="ECO:0000256" key="4">
    <source>
        <dbReference type="PROSITE-ProRule" id="PRU00169"/>
    </source>
</evidence>
<dbReference type="SMART" id="SM00448">
    <property type="entry name" value="REC"/>
    <property type="match status" value="1"/>
</dbReference>
<dbReference type="Gene3D" id="1.10.287.130">
    <property type="match status" value="1"/>
</dbReference>
<dbReference type="InterPro" id="IPR036097">
    <property type="entry name" value="HisK_dim/P_sf"/>
</dbReference>
<feature type="transmembrane region" description="Helical" evidence="5">
    <location>
        <begin position="119"/>
        <end position="138"/>
    </location>
</feature>
<comment type="caution">
    <text evidence="8">The sequence shown here is derived from an EMBL/GenBank/DDBJ whole genome shotgun (WGS) entry which is preliminary data.</text>
</comment>
<feature type="transmembrane region" description="Helical" evidence="5">
    <location>
        <begin position="145"/>
        <end position="162"/>
    </location>
</feature>
<evidence type="ECO:0000259" key="6">
    <source>
        <dbReference type="PROSITE" id="PS50109"/>
    </source>
</evidence>
<keyword evidence="8" id="KW-0808">Transferase</keyword>
<proteinExistence type="predicted"/>
<dbReference type="Proteomes" id="UP000484255">
    <property type="component" value="Unassembled WGS sequence"/>
</dbReference>